<keyword evidence="1" id="KW-0472">Membrane</keyword>
<name>A0ABX7KCI3_9SPHN</name>
<feature type="transmembrane region" description="Helical" evidence="1">
    <location>
        <begin position="12"/>
        <end position="32"/>
    </location>
</feature>
<keyword evidence="1" id="KW-0812">Transmembrane</keyword>
<proteinExistence type="predicted"/>
<protein>
    <submittedName>
        <fullName evidence="2">Uncharacterized protein</fullName>
    </submittedName>
</protein>
<accession>A0ABX7KCI3</accession>
<feature type="transmembrane region" description="Helical" evidence="1">
    <location>
        <begin position="38"/>
        <end position="56"/>
    </location>
</feature>
<evidence type="ECO:0000313" key="3">
    <source>
        <dbReference type="Proteomes" id="UP000663637"/>
    </source>
</evidence>
<keyword evidence="1" id="KW-1133">Transmembrane helix</keyword>
<dbReference type="EMBL" id="CP061510">
    <property type="protein sequence ID" value="QSB45177.1"/>
    <property type="molecule type" value="Genomic_DNA"/>
</dbReference>
<keyword evidence="3" id="KW-1185">Reference proteome</keyword>
<sequence length="76" mass="8378">MDRQLNPKSAAMLHGLGRLIATVSLMALPGMIETIGWPTFQITVMATFALAIWYFMRLVPNVTGIKSRDHASPSSF</sequence>
<evidence type="ECO:0000256" key="1">
    <source>
        <dbReference type="SAM" id="Phobius"/>
    </source>
</evidence>
<organism evidence="2 3">
    <name type="scientific">Tsuneonella flava</name>
    <dbReference type="NCBI Taxonomy" id="2055955"/>
    <lineage>
        <taxon>Bacteria</taxon>
        <taxon>Pseudomonadati</taxon>
        <taxon>Pseudomonadota</taxon>
        <taxon>Alphaproteobacteria</taxon>
        <taxon>Sphingomonadales</taxon>
        <taxon>Erythrobacteraceae</taxon>
        <taxon>Tsuneonella</taxon>
    </lineage>
</organism>
<dbReference type="Proteomes" id="UP000663637">
    <property type="component" value="Chromosome"/>
</dbReference>
<dbReference type="RefSeq" id="WP_102154820.1">
    <property type="nucleotide sequence ID" value="NZ_CP061510.1"/>
</dbReference>
<evidence type="ECO:0000313" key="2">
    <source>
        <dbReference type="EMBL" id="QSB45177.1"/>
    </source>
</evidence>
<gene>
    <name evidence="2" type="ORF">IDJ81_03270</name>
</gene>
<reference evidence="2 3" key="1">
    <citation type="submission" date="2020-09" db="EMBL/GenBank/DDBJ databases">
        <title>Complete genome sequence of altererythrobacter flavus SS-21NJ, isolated from Dongying oil sludge in Shandong province.</title>
        <authorList>
            <person name="Sun S."/>
            <person name="Zhang Z."/>
        </authorList>
    </citation>
    <scope>NUCLEOTIDE SEQUENCE [LARGE SCALE GENOMIC DNA]</scope>
    <source>
        <strain evidence="2 3">SS-21NJ</strain>
    </source>
</reference>